<sequence>MTRIIAGQLGGRTLATPRGADTRPTTDRVREAVFSRIESIFDLTGARVLDLYAGSGALGLEAVSRGAEWVTLVEVDRRTARVIEANVAELGLRAVARVHAEKVDRVLERGPGGETFDLVLLDPPYPVGEAELATTLGLLISGEWLSPDALVVVERSARSPEPTWPQGLALIRSRTYGETVVHLAEPSQAADAE</sequence>
<evidence type="ECO:0000313" key="3">
    <source>
        <dbReference type="EMBL" id="USQ78628.1"/>
    </source>
</evidence>
<dbReference type="Pfam" id="PF03602">
    <property type="entry name" value="Cons_hypoth95"/>
    <property type="match status" value="1"/>
</dbReference>
<dbReference type="PIRSF" id="PIRSF004553">
    <property type="entry name" value="CHP00095"/>
    <property type="match status" value="1"/>
</dbReference>
<dbReference type="SUPFAM" id="SSF53335">
    <property type="entry name" value="S-adenosyl-L-methionine-dependent methyltransferases"/>
    <property type="match status" value="1"/>
</dbReference>
<dbReference type="InterPro" id="IPR004398">
    <property type="entry name" value="RNA_MeTrfase_RsmD"/>
</dbReference>
<dbReference type="NCBIfam" id="TIGR00095">
    <property type="entry name" value="16S rRNA (guanine(966)-N(2))-methyltransferase RsmD"/>
    <property type="match status" value="1"/>
</dbReference>
<dbReference type="Proteomes" id="UP001056455">
    <property type="component" value="Chromosome"/>
</dbReference>
<proteinExistence type="predicted"/>
<dbReference type="InterPro" id="IPR002052">
    <property type="entry name" value="DNA_methylase_N6_adenine_CS"/>
</dbReference>
<dbReference type="EMBL" id="CP099489">
    <property type="protein sequence ID" value="USQ78628.1"/>
    <property type="molecule type" value="Genomic_DNA"/>
</dbReference>
<evidence type="ECO:0000256" key="2">
    <source>
        <dbReference type="ARBA" id="ARBA00022679"/>
    </source>
</evidence>
<keyword evidence="4" id="KW-1185">Reference proteome</keyword>
<dbReference type="RefSeq" id="WP_252591426.1">
    <property type="nucleotide sequence ID" value="NZ_CP099489.1"/>
</dbReference>
<dbReference type="InterPro" id="IPR029063">
    <property type="entry name" value="SAM-dependent_MTases_sf"/>
</dbReference>
<dbReference type="PANTHER" id="PTHR43542:SF1">
    <property type="entry name" value="METHYLTRANSFERASE"/>
    <property type="match status" value="1"/>
</dbReference>
<dbReference type="GO" id="GO:0052913">
    <property type="term" value="F:16S rRNA (guanine(966)-N(2))-methyltransferase activity"/>
    <property type="evidence" value="ECO:0007669"/>
    <property type="project" value="UniProtKB-EC"/>
</dbReference>
<dbReference type="PROSITE" id="PS00092">
    <property type="entry name" value="N6_MTASE"/>
    <property type="match status" value="1"/>
</dbReference>
<dbReference type="EC" id="2.1.1.171" evidence="3"/>
<reference evidence="3" key="1">
    <citation type="submission" date="2022-06" db="EMBL/GenBank/DDBJ databases">
        <title>Ornithinimicrobium HY1793.</title>
        <authorList>
            <person name="Huang Y."/>
        </authorList>
    </citation>
    <scope>NUCLEOTIDE SEQUENCE</scope>
    <source>
        <strain evidence="3">HY1793</strain>
    </source>
</reference>
<organism evidence="3 4">
    <name type="scientific">Ornithinimicrobium faecis</name>
    <dbReference type="NCBI Taxonomy" id="2934158"/>
    <lineage>
        <taxon>Bacteria</taxon>
        <taxon>Bacillati</taxon>
        <taxon>Actinomycetota</taxon>
        <taxon>Actinomycetes</taxon>
        <taxon>Micrococcales</taxon>
        <taxon>Ornithinimicrobiaceae</taxon>
        <taxon>Ornithinimicrobium</taxon>
    </lineage>
</organism>
<name>A0ABY4YPB8_9MICO</name>
<keyword evidence="1 3" id="KW-0489">Methyltransferase</keyword>
<dbReference type="CDD" id="cd02440">
    <property type="entry name" value="AdoMet_MTases"/>
    <property type="match status" value="1"/>
</dbReference>
<evidence type="ECO:0000313" key="4">
    <source>
        <dbReference type="Proteomes" id="UP001056455"/>
    </source>
</evidence>
<accession>A0ABY4YPB8</accession>
<gene>
    <name evidence="3" type="primary">rsmD</name>
    <name evidence="3" type="ORF">NF556_13425</name>
</gene>
<evidence type="ECO:0000256" key="1">
    <source>
        <dbReference type="ARBA" id="ARBA00022603"/>
    </source>
</evidence>
<keyword evidence="2 3" id="KW-0808">Transferase</keyword>
<protein>
    <submittedName>
        <fullName evidence="3">16S rRNA (Guanine(966)-N(2))-methyltransferase RsmD</fullName>
        <ecNumber evidence="3">2.1.1.171</ecNumber>
    </submittedName>
</protein>
<dbReference type="PANTHER" id="PTHR43542">
    <property type="entry name" value="METHYLTRANSFERASE"/>
    <property type="match status" value="1"/>
</dbReference>
<dbReference type="Gene3D" id="3.40.50.150">
    <property type="entry name" value="Vaccinia Virus protein VP39"/>
    <property type="match status" value="1"/>
</dbReference>